<feature type="compositionally biased region" description="Polar residues" evidence="1">
    <location>
        <begin position="598"/>
        <end position="612"/>
    </location>
</feature>
<dbReference type="AlphaFoldDB" id="A0A9W4IA06"/>
<keyword evidence="4" id="KW-1185">Reference proteome</keyword>
<name>A0A9W4IA06_PENOL</name>
<gene>
    <name evidence="3" type="ORF">POLS_LOCUS9066</name>
</gene>
<feature type="region of interest" description="Disordered" evidence="1">
    <location>
        <begin position="598"/>
        <end position="619"/>
    </location>
</feature>
<accession>A0A9W4IA06</accession>
<proteinExistence type="predicted"/>
<dbReference type="PANTHER" id="PTHR38795">
    <property type="entry name" value="DUF6604 DOMAIN-CONTAINING PROTEIN"/>
    <property type="match status" value="1"/>
</dbReference>
<sequence length="818" mass="92503">MLPENLQNSYTRYKADVNTFATWLLQSANNCGYQPHDLQTNTTPKRGKRKGKKNQSLSSPIRYDLAINEFQKLAKVVAESSLPVPEAALAIAKRAIKLRKAVTSWFLEQGYITNDMRHSKFINALEHICETLERKTDRTSKPGVKQPPSPSEALSDDANVENFTNRFTNLSVEEPCDTTAGTHPATTASRKNIKVTVVEEDNDEATQSCLGLVYFKTMCVLEDLSNMRKFISKTWSEYRDGKIDLMNAAVVTDSALQLAQDLADDVESDWRSSLAEKMEDVPSIIFKITASIRGVDGPPSTKTGLPYDKDVADLADRCYITTKIVLESFAKVMKADHLPVFKKGAFGTYDPKVDRKRMSLDQQYKEDRIILLGILPEFCMINLFEVKRPTEDAITRSFTEFIKTKAITLGLCFTSQIFLDVHHIMRHSAEGALGDFRMSGLRIQKTIKDYQQLSRTHPQPEFWPRDYDEEIQHMGAFVKAWVLKDPLRTIGMDPKLARPGPPPEKYALLSQHATLCGLILFSLNTHMQIVGQDLLNQWGVVQGMAFLHNLVVHSRGHNELKWADMDAFIEIHGERNIFVGPRPRSVDESLYRLEFQSGVSSAGNPTSDSQTGVLPDPSGETAKKIKCTTVVSNLFYARYVRGNKDPSGSFTIGRAVDELRQMLKLEPSDEFERANPEPNTARECSGYRSSDTLKLLAFLKKKLFEEEPVLLYNYFGMHRRSIELLRLIRDKEHQKFTQYFTSAYLPDESWIGGIIYLVHRVALGSAESTRPRPTTSDEAEIKSRIVMSAGCVMQEYLQKNGDVACKELRAFCKNKKPI</sequence>
<reference evidence="3" key="1">
    <citation type="submission" date="2021-07" db="EMBL/GenBank/DDBJ databases">
        <authorList>
            <person name="Branca A.L. A."/>
        </authorList>
    </citation>
    <scope>NUCLEOTIDE SEQUENCE</scope>
</reference>
<dbReference type="InterPro" id="IPR046539">
    <property type="entry name" value="DUF6604"/>
</dbReference>
<dbReference type="Pfam" id="PF20253">
    <property type="entry name" value="DUF6604"/>
    <property type="match status" value="1"/>
</dbReference>
<dbReference type="PANTHER" id="PTHR38795:SF1">
    <property type="entry name" value="DUF6604 DOMAIN-CONTAINING PROTEIN"/>
    <property type="match status" value="1"/>
</dbReference>
<protein>
    <recommendedName>
        <fullName evidence="2">DUF6604 domain-containing protein</fullName>
    </recommendedName>
</protein>
<feature type="domain" description="DUF6604" evidence="2">
    <location>
        <begin position="12"/>
        <end position="267"/>
    </location>
</feature>
<evidence type="ECO:0000313" key="4">
    <source>
        <dbReference type="Proteomes" id="UP001153618"/>
    </source>
</evidence>
<comment type="caution">
    <text evidence="3">The sequence shown here is derived from an EMBL/GenBank/DDBJ whole genome shotgun (WGS) entry which is preliminary data.</text>
</comment>
<evidence type="ECO:0000313" key="3">
    <source>
        <dbReference type="EMBL" id="CAG8263801.1"/>
    </source>
</evidence>
<feature type="compositionally biased region" description="Polar residues" evidence="1">
    <location>
        <begin position="34"/>
        <end position="44"/>
    </location>
</feature>
<evidence type="ECO:0000259" key="2">
    <source>
        <dbReference type="Pfam" id="PF20253"/>
    </source>
</evidence>
<feature type="region of interest" description="Disordered" evidence="1">
    <location>
        <begin position="34"/>
        <end position="57"/>
    </location>
</feature>
<dbReference type="OrthoDB" id="5238236at2759"/>
<feature type="region of interest" description="Disordered" evidence="1">
    <location>
        <begin position="133"/>
        <end position="156"/>
    </location>
</feature>
<organism evidence="3 4">
    <name type="scientific">Penicillium olsonii</name>
    <dbReference type="NCBI Taxonomy" id="99116"/>
    <lineage>
        <taxon>Eukaryota</taxon>
        <taxon>Fungi</taxon>
        <taxon>Dikarya</taxon>
        <taxon>Ascomycota</taxon>
        <taxon>Pezizomycotina</taxon>
        <taxon>Eurotiomycetes</taxon>
        <taxon>Eurotiomycetidae</taxon>
        <taxon>Eurotiales</taxon>
        <taxon>Aspergillaceae</taxon>
        <taxon>Penicillium</taxon>
    </lineage>
</organism>
<dbReference type="Proteomes" id="UP001153618">
    <property type="component" value="Unassembled WGS sequence"/>
</dbReference>
<evidence type="ECO:0000256" key="1">
    <source>
        <dbReference type="SAM" id="MobiDB-lite"/>
    </source>
</evidence>
<dbReference type="EMBL" id="CAJVOS010000082">
    <property type="protein sequence ID" value="CAG8263801.1"/>
    <property type="molecule type" value="Genomic_DNA"/>
</dbReference>